<feature type="transmembrane region" description="Helical" evidence="7">
    <location>
        <begin position="46"/>
        <end position="68"/>
    </location>
</feature>
<dbReference type="SUPFAM" id="SSF103473">
    <property type="entry name" value="MFS general substrate transporter"/>
    <property type="match status" value="1"/>
</dbReference>
<dbReference type="GO" id="GO:0005886">
    <property type="term" value="C:plasma membrane"/>
    <property type="evidence" value="ECO:0007669"/>
    <property type="project" value="UniProtKB-SubCell"/>
</dbReference>
<feature type="transmembrane region" description="Helical" evidence="7">
    <location>
        <begin position="75"/>
        <end position="94"/>
    </location>
</feature>
<evidence type="ECO:0000256" key="1">
    <source>
        <dbReference type="ARBA" id="ARBA00004651"/>
    </source>
</evidence>
<dbReference type="Pfam" id="PF05977">
    <property type="entry name" value="MFS_3"/>
    <property type="match status" value="1"/>
</dbReference>
<feature type="transmembrane region" description="Helical" evidence="7">
    <location>
        <begin position="282"/>
        <end position="305"/>
    </location>
</feature>
<dbReference type="CDD" id="cd06173">
    <property type="entry name" value="MFS_MefA_like"/>
    <property type="match status" value="1"/>
</dbReference>
<reference evidence="8" key="1">
    <citation type="submission" date="2018-05" db="EMBL/GenBank/DDBJ databases">
        <authorList>
            <person name="Lanie J.A."/>
            <person name="Ng W.-L."/>
            <person name="Kazmierczak K.M."/>
            <person name="Andrzejewski T.M."/>
            <person name="Davidsen T.M."/>
            <person name="Wayne K.J."/>
            <person name="Tettelin H."/>
            <person name="Glass J.I."/>
            <person name="Rusch D."/>
            <person name="Podicherti R."/>
            <person name="Tsui H.-C.T."/>
            <person name="Winkler M.E."/>
        </authorList>
    </citation>
    <scope>NUCLEOTIDE SEQUENCE</scope>
</reference>
<evidence type="ECO:0008006" key="9">
    <source>
        <dbReference type="Google" id="ProtNLM"/>
    </source>
</evidence>
<dbReference type="AlphaFoldDB" id="A0A382A3B5"/>
<evidence type="ECO:0000256" key="6">
    <source>
        <dbReference type="ARBA" id="ARBA00023136"/>
    </source>
</evidence>
<evidence type="ECO:0000256" key="5">
    <source>
        <dbReference type="ARBA" id="ARBA00022989"/>
    </source>
</evidence>
<sequence length="416" mass="45079">MRFDALSSAPYRRFWLGSIASVGSTQLYFISKAWLVFELSGSALDLGFLGAATAVPTIFATLIGGLVADRINRRSVLILTSGISAVLLLLLGVLDASELVRVWQVLLISSLLGLVQGFDFPARSSIFPALIDKKQMMSAVSLNSILWQGSRMILPAIGGFLISITDTSLIFFICGIGFFCMMTVLLTLEVRQDNHANDAPWYEFKEGVKFVLHHRLFLTLILLSWISMFFGTSYVQIMPLFADMLQSGERGYGLLISATGVGSIIGNLFISRYQQSRKLGIMMLSCAAMAPCSLIGFSLVTWILADTAGAFWMACCFAILTSALSSVFLVSSMTVLQIKVPDAFRGRVMGIHSITFSMISLGGLAAGALAAQFSAPVAVVIGAFVVLSSVTWVVFKVSEIAKLDLNLQSKQTESFQ</sequence>
<keyword evidence="2" id="KW-0813">Transport</keyword>
<gene>
    <name evidence="8" type="ORF">METZ01_LOCUS148421</name>
</gene>
<feature type="transmembrane region" description="Helical" evidence="7">
    <location>
        <begin position="377"/>
        <end position="395"/>
    </location>
</feature>
<evidence type="ECO:0000313" key="8">
    <source>
        <dbReference type="EMBL" id="SVA95567.1"/>
    </source>
</evidence>
<evidence type="ECO:0000256" key="3">
    <source>
        <dbReference type="ARBA" id="ARBA00022475"/>
    </source>
</evidence>
<evidence type="ECO:0000256" key="7">
    <source>
        <dbReference type="SAM" id="Phobius"/>
    </source>
</evidence>
<feature type="transmembrane region" description="Helical" evidence="7">
    <location>
        <begin position="216"/>
        <end position="237"/>
    </location>
</feature>
<proteinExistence type="predicted"/>
<dbReference type="PANTHER" id="PTHR23513">
    <property type="entry name" value="INTEGRAL MEMBRANE EFFLUX PROTEIN-RELATED"/>
    <property type="match status" value="1"/>
</dbReference>
<comment type="subcellular location">
    <subcellularLocation>
        <location evidence="1">Cell membrane</location>
        <topology evidence="1">Multi-pass membrane protein</topology>
    </subcellularLocation>
</comment>
<evidence type="ECO:0000256" key="2">
    <source>
        <dbReference type="ARBA" id="ARBA00022448"/>
    </source>
</evidence>
<accession>A0A382A3B5</accession>
<keyword evidence="6 7" id="KW-0472">Membrane</keyword>
<feature type="transmembrane region" description="Helical" evidence="7">
    <location>
        <begin position="100"/>
        <end position="118"/>
    </location>
</feature>
<name>A0A382A3B5_9ZZZZ</name>
<dbReference type="PANTHER" id="PTHR23513:SF6">
    <property type="entry name" value="MAJOR FACILITATOR SUPERFAMILY ASSOCIATED DOMAIN-CONTAINING PROTEIN"/>
    <property type="match status" value="1"/>
</dbReference>
<dbReference type="EMBL" id="UINC01023596">
    <property type="protein sequence ID" value="SVA95567.1"/>
    <property type="molecule type" value="Genomic_DNA"/>
</dbReference>
<protein>
    <recommendedName>
        <fullName evidence="9">Major facilitator superfamily (MFS) profile domain-containing protein</fullName>
    </recommendedName>
</protein>
<feature type="transmembrane region" description="Helical" evidence="7">
    <location>
        <begin position="348"/>
        <end position="371"/>
    </location>
</feature>
<evidence type="ECO:0000256" key="4">
    <source>
        <dbReference type="ARBA" id="ARBA00022692"/>
    </source>
</evidence>
<feature type="transmembrane region" description="Helical" evidence="7">
    <location>
        <begin position="252"/>
        <end position="270"/>
    </location>
</feature>
<dbReference type="InterPro" id="IPR036259">
    <property type="entry name" value="MFS_trans_sf"/>
</dbReference>
<dbReference type="InterPro" id="IPR010290">
    <property type="entry name" value="TM_effector"/>
</dbReference>
<feature type="transmembrane region" description="Helical" evidence="7">
    <location>
        <begin position="12"/>
        <end position="34"/>
    </location>
</feature>
<feature type="transmembrane region" description="Helical" evidence="7">
    <location>
        <begin position="139"/>
        <end position="162"/>
    </location>
</feature>
<feature type="transmembrane region" description="Helical" evidence="7">
    <location>
        <begin position="168"/>
        <end position="188"/>
    </location>
</feature>
<feature type="transmembrane region" description="Helical" evidence="7">
    <location>
        <begin position="311"/>
        <end position="336"/>
    </location>
</feature>
<keyword evidence="3" id="KW-1003">Cell membrane</keyword>
<keyword evidence="4 7" id="KW-0812">Transmembrane</keyword>
<dbReference type="Gene3D" id="1.20.1250.20">
    <property type="entry name" value="MFS general substrate transporter like domains"/>
    <property type="match status" value="1"/>
</dbReference>
<organism evidence="8">
    <name type="scientific">marine metagenome</name>
    <dbReference type="NCBI Taxonomy" id="408172"/>
    <lineage>
        <taxon>unclassified sequences</taxon>
        <taxon>metagenomes</taxon>
        <taxon>ecological metagenomes</taxon>
    </lineage>
</organism>
<keyword evidence="5 7" id="KW-1133">Transmembrane helix</keyword>